<feature type="compositionally biased region" description="Polar residues" evidence="1">
    <location>
        <begin position="100"/>
        <end position="114"/>
    </location>
</feature>
<protein>
    <submittedName>
        <fullName evidence="2">Uncharacterized protein</fullName>
    </submittedName>
</protein>
<organism evidence="2 3">
    <name type="scientific">Pseudoloma neurophilia</name>
    <dbReference type="NCBI Taxonomy" id="146866"/>
    <lineage>
        <taxon>Eukaryota</taxon>
        <taxon>Fungi</taxon>
        <taxon>Fungi incertae sedis</taxon>
        <taxon>Microsporidia</taxon>
        <taxon>Pseudoloma</taxon>
    </lineage>
</organism>
<feature type="non-terminal residue" evidence="2">
    <location>
        <position position="114"/>
    </location>
</feature>
<evidence type="ECO:0000313" key="3">
    <source>
        <dbReference type="Proteomes" id="UP000051530"/>
    </source>
</evidence>
<name>A0A0R0LWE2_9MICR</name>
<reference evidence="2 3" key="1">
    <citation type="submission" date="2015-07" db="EMBL/GenBank/DDBJ databases">
        <title>The genome of Pseudoloma neurophilia, a relevant intracellular parasite of the zebrafish.</title>
        <authorList>
            <person name="Ndikumana S."/>
            <person name="Pelin A."/>
            <person name="Sanders J."/>
            <person name="Corradi N."/>
        </authorList>
    </citation>
    <scope>NUCLEOTIDE SEQUENCE [LARGE SCALE GENOMIC DNA]</scope>
    <source>
        <strain evidence="2 3">MK1</strain>
    </source>
</reference>
<accession>A0A0R0LWE2</accession>
<evidence type="ECO:0000256" key="1">
    <source>
        <dbReference type="SAM" id="MobiDB-lite"/>
    </source>
</evidence>
<gene>
    <name evidence="2" type="ORF">M153_668000344</name>
</gene>
<sequence length="114" mass="13773">MDISLLNDLLQSYIKIRKELRIIRKEVYKMKKRRIIRYRTVQRKNGVESREIRVIRKSHRDIQRKNVDHSLEKNVELSRQKTLEKQAMPHAKRGRPLKSAFQTLTQENVVKNQP</sequence>
<comment type="caution">
    <text evidence="2">The sequence shown here is derived from an EMBL/GenBank/DDBJ whole genome shotgun (WGS) entry which is preliminary data.</text>
</comment>
<keyword evidence="3" id="KW-1185">Reference proteome</keyword>
<dbReference type="VEuPathDB" id="MicrosporidiaDB:M153_668000344"/>
<dbReference type="Proteomes" id="UP000051530">
    <property type="component" value="Unassembled WGS sequence"/>
</dbReference>
<evidence type="ECO:0000313" key="2">
    <source>
        <dbReference type="EMBL" id="KRH93677.1"/>
    </source>
</evidence>
<feature type="region of interest" description="Disordered" evidence="1">
    <location>
        <begin position="87"/>
        <end position="114"/>
    </location>
</feature>
<dbReference type="EMBL" id="LGUB01000253">
    <property type="protein sequence ID" value="KRH93677.1"/>
    <property type="molecule type" value="Genomic_DNA"/>
</dbReference>
<dbReference type="AlphaFoldDB" id="A0A0R0LWE2"/>
<proteinExistence type="predicted"/>